<sequence length="142" mass="16356">MKPGERFIGDKGYRGEESKILIPHFEPKDRSMTHIEKLENSFIKRKRIIIENVFGILKRFGCFSGIWKSNLQKQQDALLLVLYTLNLSIRLSRKENGCNFKSSIVKSSISTSEEENMLNDNNNDNSGDEEIEDTNFSRHSLG</sequence>
<protein>
    <recommendedName>
        <fullName evidence="4">DDE Tnp4 domain-containing protein</fullName>
    </recommendedName>
</protein>
<dbReference type="RefSeq" id="XP_003291992.1">
    <property type="nucleotide sequence ID" value="XM_003291944.1"/>
</dbReference>
<dbReference type="GeneID" id="10505730"/>
<accession>F0ZX41</accession>
<name>F0ZX41_DICPU</name>
<dbReference type="PANTHER" id="PTHR34500:SF1">
    <property type="entry name" value="DDE TNP4 DOMAIN-CONTAINING PROTEIN"/>
    <property type="match status" value="1"/>
</dbReference>
<gene>
    <name evidence="5" type="ORF">DICPUDRAFT_156668</name>
</gene>
<dbReference type="KEGG" id="dpp:DICPUDRAFT_156668"/>
<feature type="region of interest" description="Disordered" evidence="3">
    <location>
        <begin position="108"/>
        <end position="142"/>
    </location>
</feature>
<feature type="domain" description="DDE Tnp4" evidence="4">
    <location>
        <begin position="2"/>
        <end position="82"/>
    </location>
</feature>
<organism evidence="5 6">
    <name type="scientific">Dictyostelium purpureum</name>
    <name type="common">Slime mold</name>
    <dbReference type="NCBI Taxonomy" id="5786"/>
    <lineage>
        <taxon>Eukaryota</taxon>
        <taxon>Amoebozoa</taxon>
        <taxon>Evosea</taxon>
        <taxon>Eumycetozoa</taxon>
        <taxon>Dictyostelia</taxon>
        <taxon>Dictyosteliales</taxon>
        <taxon>Dictyosteliaceae</taxon>
        <taxon>Dictyostelium</taxon>
    </lineage>
</organism>
<dbReference type="EMBL" id="GL871251">
    <property type="protein sequence ID" value="EGC31487.1"/>
    <property type="molecule type" value="Genomic_DNA"/>
</dbReference>
<dbReference type="InParanoid" id="F0ZX41"/>
<reference evidence="6" key="1">
    <citation type="journal article" date="2011" name="Genome Biol.">
        <title>Comparative genomics of the social amoebae Dictyostelium discoideum and Dictyostelium purpureum.</title>
        <authorList>
            <consortium name="US DOE Joint Genome Institute (JGI-PGF)"/>
            <person name="Sucgang R."/>
            <person name="Kuo A."/>
            <person name="Tian X."/>
            <person name="Salerno W."/>
            <person name="Parikh A."/>
            <person name="Feasley C.L."/>
            <person name="Dalin E."/>
            <person name="Tu H."/>
            <person name="Huang E."/>
            <person name="Barry K."/>
            <person name="Lindquist E."/>
            <person name="Shapiro H."/>
            <person name="Bruce D."/>
            <person name="Schmutz J."/>
            <person name="Salamov A."/>
            <person name="Fey P."/>
            <person name="Gaudet P."/>
            <person name="Anjard C."/>
            <person name="Babu M.M."/>
            <person name="Basu S."/>
            <person name="Bushmanova Y."/>
            <person name="van der Wel H."/>
            <person name="Katoh-Kurasawa M."/>
            <person name="Dinh C."/>
            <person name="Coutinho P.M."/>
            <person name="Saito T."/>
            <person name="Elias M."/>
            <person name="Schaap P."/>
            <person name="Kay R.R."/>
            <person name="Henrissat B."/>
            <person name="Eichinger L."/>
            <person name="Rivero F."/>
            <person name="Putnam N.H."/>
            <person name="West C.M."/>
            <person name="Loomis W.F."/>
            <person name="Chisholm R.L."/>
            <person name="Shaulsky G."/>
            <person name="Strassmann J.E."/>
            <person name="Queller D.C."/>
            <person name="Kuspa A."/>
            <person name="Grigoriev I.V."/>
        </authorList>
    </citation>
    <scope>NUCLEOTIDE SEQUENCE [LARGE SCALE GENOMIC DNA]</scope>
    <source>
        <strain evidence="6">QSDP1</strain>
    </source>
</reference>
<proteinExistence type="predicted"/>
<dbReference type="PANTHER" id="PTHR34500">
    <property type="entry name" value="EXPRESSED PROTEIN"/>
    <property type="match status" value="1"/>
</dbReference>
<evidence type="ECO:0000259" key="4">
    <source>
        <dbReference type="Pfam" id="PF13359"/>
    </source>
</evidence>
<dbReference type="Proteomes" id="UP000001064">
    <property type="component" value="Unassembled WGS sequence"/>
</dbReference>
<dbReference type="InterPro" id="IPR027806">
    <property type="entry name" value="HARBI1_dom"/>
</dbReference>
<dbReference type="Pfam" id="PF13359">
    <property type="entry name" value="DDE_Tnp_4"/>
    <property type="match status" value="1"/>
</dbReference>
<evidence type="ECO:0000256" key="3">
    <source>
        <dbReference type="SAM" id="MobiDB-lite"/>
    </source>
</evidence>
<evidence type="ECO:0000313" key="5">
    <source>
        <dbReference type="EMBL" id="EGC31487.1"/>
    </source>
</evidence>
<comment type="cofactor">
    <cofactor evidence="1">
        <name>a divalent metal cation</name>
        <dbReference type="ChEBI" id="CHEBI:60240"/>
    </cofactor>
</comment>
<keyword evidence="6" id="KW-1185">Reference proteome</keyword>
<evidence type="ECO:0000256" key="2">
    <source>
        <dbReference type="ARBA" id="ARBA00022723"/>
    </source>
</evidence>
<dbReference type="VEuPathDB" id="AmoebaDB:DICPUDRAFT_156668"/>
<keyword evidence="2" id="KW-0479">Metal-binding</keyword>
<evidence type="ECO:0000313" key="6">
    <source>
        <dbReference type="Proteomes" id="UP000001064"/>
    </source>
</evidence>
<dbReference type="GO" id="GO:0046872">
    <property type="term" value="F:metal ion binding"/>
    <property type="evidence" value="ECO:0007669"/>
    <property type="project" value="UniProtKB-KW"/>
</dbReference>
<dbReference type="AlphaFoldDB" id="F0ZX41"/>
<evidence type="ECO:0000256" key="1">
    <source>
        <dbReference type="ARBA" id="ARBA00001968"/>
    </source>
</evidence>
<dbReference type="OrthoDB" id="128483at2759"/>